<keyword evidence="1" id="KW-0812">Transmembrane</keyword>
<sequence>MKQQIKTPLWKAFWLWVLPLLLAYQLLWGLVFNLPLEGGDYAFYSQLILIKLIIELLIYLFLPLYFYRATATCGRYSHHVTGLFFAILFGLTFEAILVRFIL</sequence>
<accession>B8CT12</accession>
<dbReference type="Proteomes" id="UP000000753">
    <property type="component" value="Chromosome"/>
</dbReference>
<dbReference type="KEGG" id="swp:swp_4125"/>
<evidence type="ECO:0000313" key="2">
    <source>
        <dbReference type="EMBL" id="ACJ30788.1"/>
    </source>
</evidence>
<proteinExistence type="predicted"/>
<dbReference type="AlphaFoldDB" id="B8CT12"/>
<reference evidence="2 3" key="1">
    <citation type="journal article" date="2008" name="PLoS ONE">
        <title>Environmental adaptation: genomic analysis of the piezotolerant and psychrotolerant deep-sea iron reducing bacterium Shewanella piezotolerans WP3.</title>
        <authorList>
            <person name="Wang F."/>
            <person name="Wang J."/>
            <person name="Jian H."/>
            <person name="Zhang B."/>
            <person name="Li S."/>
            <person name="Wang F."/>
            <person name="Zeng X."/>
            <person name="Gao L."/>
            <person name="Bartlett D.H."/>
            <person name="Yu J."/>
            <person name="Hu S."/>
            <person name="Xiao X."/>
        </authorList>
    </citation>
    <scope>NUCLEOTIDE SEQUENCE [LARGE SCALE GENOMIC DNA]</scope>
    <source>
        <strain evidence="3">WP3 / JCM 13877</strain>
    </source>
</reference>
<keyword evidence="1" id="KW-1133">Transmembrane helix</keyword>
<feature type="transmembrane region" description="Helical" evidence="1">
    <location>
        <begin position="43"/>
        <end position="67"/>
    </location>
</feature>
<keyword evidence="3" id="KW-1185">Reference proteome</keyword>
<name>B8CT12_SHEPW</name>
<keyword evidence="1" id="KW-0472">Membrane</keyword>
<dbReference type="EMBL" id="CP000472">
    <property type="protein sequence ID" value="ACJ30788.1"/>
    <property type="molecule type" value="Genomic_DNA"/>
</dbReference>
<feature type="transmembrane region" description="Helical" evidence="1">
    <location>
        <begin position="79"/>
        <end position="101"/>
    </location>
</feature>
<dbReference type="RefSeq" id="WP_020914128.1">
    <property type="nucleotide sequence ID" value="NC_011566.1"/>
</dbReference>
<feature type="transmembrane region" description="Helical" evidence="1">
    <location>
        <begin position="12"/>
        <end position="31"/>
    </location>
</feature>
<evidence type="ECO:0000313" key="3">
    <source>
        <dbReference type="Proteomes" id="UP000000753"/>
    </source>
</evidence>
<evidence type="ECO:0000256" key="1">
    <source>
        <dbReference type="SAM" id="Phobius"/>
    </source>
</evidence>
<dbReference type="STRING" id="225849.swp_4125"/>
<protein>
    <submittedName>
        <fullName evidence="2">Uncharacterized protein</fullName>
    </submittedName>
</protein>
<organism evidence="2 3">
    <name type="scientific">Shewanella piezotolerans (strain WP3 / JCM 13877)</name>
    <dbReference type="NCBI Taxonomy" id="225849"/>
    <lineage>
        <taxon>Bacteria</taxon>
        <taxon>Pseudomonadati</taxon>
        <taxon>Pseudomonadota</taxon>
        <taxon>Gammaproteobacteria</taxon>
        <taxon>Alteromonadales</taxon>
        <taxon>Shewanellaceae</taxon>
        <taxon>Shewanella</taxon>
    </lineage>
</organism>
<dbReference type="HOGENOM" id="CLU_2275530_0_0_6"/>
<gene>
    <name evidence="2" type="ordered locus">swp_4125</name>
</gene>